<dbReference type="GO" id="GO:0010143">
    <property type="term" value="P:cutin biosynthetic process"/>
    <property type="evidence" value="ECO:0007669"/>
    <property type="project" value="TreeGrafter"/>
</dbReference>
<keyword evidence="2" id="KW-1185">Reference proteome</keyword>
<dbReference type="GO" id="GO:0004467">
    <property type="term" value="F:long-chain fatty acid-CoA ligase activity"/>
    <property type="evidence" value="ECO:0007669"/>
    <property type="project" value="TreeGrafter"/>
</dbReference>
<dbReference type="GO" id="GO:0010025">
    <property type="term" value="P:wax biosynthetic process"/>
    <property type="evidence" value="ECO:0007669"/>
    <property type="project" value="TreeGrafter"/>
</dbReference>
<accession>A0AAV1AY00</accession>
<dbReference type="Gene3D" id="3.40.50.12780">
    <property type="entry name" value="N-terminal domain of ligase-like"/>
    <property type="match status" value="1"/>
</dbReference>
<organism evidence="1 2">
    <name type="scientific">Vicia faba</name>
    <name type="common">Broad bean</name>
    <name type="synonym">Faba vulgaris</name>
    <dbReference type="NCBI Taxonomy" id="3906"/>
    <lineage>
        <taxon>Eukaryota</taxon>
        <taxon>Viridiplantae</taxon>
        <taxon>Streptophyta</taxon>
        <taxon>Embryophyta</taxon>
        <taxon>Tracheophyta</taxon>
        <taxon>Spermatophyta</taxon>
        <taxon>Magnoliopsida</taxon>
        <taxon>eudicotyledons</taxon>
        <taxon>Gunneridae</taxon>
        <taxon>Pentapetalae</taxon>
        <taxon>rosids</taxon>
        <taxon>fabids</taxon>
        <taxon>Fabales</taxon>
        <taxon>Fabaceae</taxon>
        <taxon>Papilionoideae</taxon>
        <taxon>50 kb inversion clade</taxon>
        <taxon>NPAAA clade</taxon>
        <taxon>Hologalegina</taxon>
        <taxon>IRL clade</taxon>
        <taxon>Fabeae</taxon>
        <taxon>Vicia</taxon>
    </lineage>
</organism>
<evidence type="ECO:0000313" key="1">
    <source>
        <dbReference type="EMBL" id="CAI8615280.1"/>
    </source>
</evidence>
<gene>
    <name evidence="1" type="ORF">VFH_V171040</name>
</gene>
<dbReference type="PANTHER" id="PTHR43272:SF4">
    <property type="entry name" value="LONG CHAIN ACYL-COA SYNTHETASE 2"/>
    <property type="match status" value="1"/>
</dbReference>
<dbReference type="InterPro" id="IPR042099">
    <property type="entry name" value="ANL_N_sf"/>
</dbReference>
<dbReference type="Proteomes" id="UP001157006">
    <property type="component" value="Chromosome 5"/>
</dbReference>
<protein>
    <recommendedName>
        <fullName evidence="3">AMP-dependent synthetase/ligase domain-containing protein</fullName>
    </recommendedName>
</protein>
<dbReference type="EMBL" id="OX451740">
    <property type="protein sequence ID" value="CAI8615280.1"/>
    <property type="molecule type" value="Genomic_DNA"/>
</dbReference>
<sequence length="115" mass="13390">MVRTFIFPIPTLESKLEPVPNMGYDALSSQPCGEICLRGNTLLAGYHKRQDLTEEVMDDGWFHTGDIGEWLPNGAMKIIDIKKDLQINSRRIHCYREYQKQVFAVPSYNFRKSFY</sequence>
<proteinExistence type="predicted"/>
<dbReference type="GO" id="GO:0016020">
    <property type="term" value="C:membrane"/>
    <property type="evidence" value="ECO:0007669"/>
    <property type="project" value="TreeGrafter"/>
</dbReference>
<name>A0AAV1AY00_VICFA</name>
<dbReference type="GO" id="GO:0005783">
    <property type="term" value="C:endoplasmic reticulum"/>
    <property type="evidence" value="ECO:0007669"/>
    <property type="project" value="TreeGrafter"/>
</dbReference>
<reference evidence="1 2" key="1">
    <citation type="submission" date="2023-01" db="EMBL/GenBank/DDBJ databases">
        <authorList>
            <person name="Kreplak J."/>
        </authorList>
    </citation>
    <scope>NUCLEOTIDE SEQUENCE [LARGE SCALE GENOMIC DNA]</scope>
</reference>
<dbReference type="SUPFAM" id="SSF56801">
    <property type="entry name" value="Acetyl-CoA synthetase-like"/>
    <property type="match status" value="1"/>
</dbReference>
<dbReference type="AlphaFoldDB" id="A0AAV1AY00"/>
<evidence type="ECO:0008006" key="3">
    <source>
        <dbReference type="Google" id="ProtNLM"/>
    </source>
</evidence>
<dbReference type="PANTHER" id="PTHR43272">
    <property type="entry name" value="LONG-CHAIN-FATTY-ACID--COA LIGASE"/>
    <property type="match status" value="1"/>
</dbReference>
<evidence type="ECO:0000313" key="2">
    <source>
        <dbReference type="Proteomes" id="UP001157006"/>
    </source>
</evidence>